<dbReference type="CDD" id="cd02414">
    <property type="entry name" value="KH-II_Jag"/>
    <property type="match status" value="1"/>
</dbReference>
<dbReference type="InterPro" id="IPR032782">
    <property type="entry name" value="KhpB_N"/>
</dbReference>
<evidence type="ECO:0000256" key="3">
    <source>
        <dbReference type="ARBA" id="ARBA00022960"/>
    </source>
</evidence>
<name>A0ABV5W9P1_9BACI</name>
<dbReference type="CDD" id="cd02644">
    <property type="entry name" value="R3H_jag"/>
    <property type="match status" value="1"/>
</dbReference>
<keyword evidence="2 6" id="KW-0694">RNA-binding</keyword>
<evidence type="ECO:0000256" key="4">
    <source>
        <dbReference type="ARBA" id="ARBA00023186"/>
    </source>
</evidence>
<dbReference type="SUPFAM" id="SSF82708">
    <property type="entry name" value="R3H domain"/>
    <property type="match status" value="1"/>
</dbReference>
<keyword evidence="5 6" id="KW-0961">Cell wall biogenesis/degradation</keyword>
<comment type="domain">
    <text evidence="6">Has an N-terminal Jag-N domain and 2 RNA-binding domains (KH and R3H).</text>
</comment>
<comment type="subcellular location">
    <subcellularLocation>
        <location evidence="6">Cytoplasm</location>
    </subcellularLocation>
</comment>
<dbReference type="Pfam" id="PF01424">
    <property type="entry name" value="R3H"/>
    <property type="match status" value="1"/>
</dbReference>
<dbReference type="PANTHER" id="PTHR35800">
    <property type="entry name" value="PROTEIN JAG"/>
    <property type="match status" value="1"/>
</dbReference>
<dbReference type="InterPro" id="IPR036867">
    <property type="entry name" value="R3H_dom_sf"/>
</dbReference>
<dbReference type="Gene3D" id="3.30.1370.50">
    <property type="entry name" value="R3H-like domain"/>
    <property type="match status" value="1"/>
</dbReference>
<accession>A0ABV5W9P1</accession>
<dbReference type="PROSITE" id="PS51061">
    <property type="entry name" value="R3H"/>
    <property type="match status" value="1"/>
</dbReference>
<protein>
    <recommendedName>
        <fullName evidence="6">RNA-binding protein KhpB</fullName>
    </recommendedName>
    <alternativeName>
        <fullName evidence="6">RNA-binding protein EloR</fullName>
    </alternativeName>
</protein>
<dbReference type="InterPro" id="IPR038247">
    <property type="entry name" value="Jag_N_dom_sf"/>
</dbReference>
<evidence type="ECO:0000256" key="2">
    <source>
        <dbReference type="ARBA" id="ARBA00022884"/>
    </source>
</evidence>
<dbReference type="InterPro" id="IPR038008">
    <property type="entry name" value="Jag_KH"/>
</dbReference>
<comment type="function">
    <text evidence="6">A probable RNA chaperone. Forms a complex with KhpA which binds to cellular RNA and controls its expression. Plays a role in peptidoglycan (PG) homeostasis and cell length regulation.</text>
</comment>
<comment type="similarity">
    <text evidence="6">Belongs to the KhpB RNA-binding protein family.</text>
</comment>
<dbReference type="Pfam" id="PF14804">
    <property type="entry name" value="Jag_N"/>
    <property type="match status" value="1"/>
</dbReference>
<dbReference type="HAMAP" id="MF_00867">
    <property type="entry name" value="KhpB"/>
    <property type="match status" value="1"/>
</dbReference>
<dbReference type="InterPro" id="IPR001374">
    <property type="entry name" value="R3H_dom"/>
</dbReference>
<reference evidence="8 9" key="1">
    <citation type="submission" date="2024-09" db="EMBL/GenBank/DDBJ databases">
        <authorList>
            <person name="Sun Q."/>
            <person name="Mori K."/>
        </authorList>
    </citation>
    <scope>NUCLEOTIDE SEQUENCE [LARGE SCALE GENOMIC DNA]</scope>
    <source>
        <strain evidence="8 9">JCM 11201</strain>
    </source>
</reference>
<dbReference type="InterPro" id="IPR015946">
    <property type="entry name" value="KH_dom-like_a/b"/>
</dbReference>
<dbReference type="Pfam" id="PF13083">
    <property type="entry name" value="KH_KhpA-B"/>
    <property type="match status" value="1"/>
</dbReference>
<dbReference type="RefSeq" id="WP_379947750.1">
    <property type="nucleotide sequence ID" value="NZ_JBHMAF010000010.1"/>
</dbReference>
<dbReference type="InterPro" id="IPR039247">
    <property type="entry name" value="KhpB"/>
</dbReference>
<evidence type="ECO:0000313" key="9">
    <source>
        <dbReference type="Proteomes" id="UP001589609"/>
    </source>
</evidence>
<evidence type="ECO:0000256" key="6">
    <source>
        <dbReference type="HAMAP-Rule" id="MF_00867"/>
    </source>
</evidence>
<evidence type="ECO:0000256" key="1">
    <source>
        <dbReference type="ARBA" id="ARBA00022490"/>
    </source>
</evidence>
<comment type="caution">
    <text evidence="8">The sequence shown here is derived from an EMBL/GenBank/DDBJ whole genome shotgun (WGS) entry which is preliminary data.</text>
</comment>
<dbReference type="Gene3D" id="3.30.30.80">
    <property type="entry name" value="probable RNA-binding protein from clostridium symbiosum atcc 14940"/>
    <property type="match status" value="1"/>
</dbReference>
<dbReference type="SMART" id="SM01245">
    <property type="entry name" value="Jag_N"/>
    <property type="match status" value="1"/>
</dbReference>
<sequence>MQLGVSRDQVEIRILDKGRKGFLGFLGSRPAIVEVTVNKALDLIEEAVAVKSDPIEEVVSAQKDPIEEAVSYVKGIIREMNLDVTVEKSVKGREVKLTLSGEQVALLIGKRGSTLNAIQYLTQLVVNRSTKQYINIMIDAENYREKRRGTLESLAQRLAKQVFNTKKKVILEPMPSFERKVIHQALSHHPHVITTSEGAEPHRHVVISPK</sequence>
<keyword evidence="1 6" id="KW-0963">Cytoplasm</keyword>
<dbReference type="EMBL" id="JBHMAF010000010">
    <property type="protein sequence ID" value="MFB9757309.1"/>
    <property type="molecule type" value="Genomic_DNA"/>
</dbReference>
<dbReference type="Proteomes" id="UP001589609">
    <property type="component" value="Unassembled WGS sequence"/>
</dbReference>
<keyword evidence="9" id="KW-1185">Reference proteome</keyword>
<keyword evidence="3 6" id="KW-0133">Cell shape</keyword>
<keyword evidence="4 6" id="KW-0143">Chaperone</keyword>
<organism evidence="8 9">
    <name type="scientific">Ectobacillus funiculus</name>
    <dbReference type="NCBI Taxonomy" id="137993"/>
    <lineage>
        <taxon>Bacteria</taxon>
        <taxon>Bacillati</taxon>
        <taxon>Bacillota</taxon>
        <taxon>Bacilli</taxon>
        <taxon>Bacillales</taxon>
        <taxon>Bacillaceae</taxon>
        <taxon>Ectobacillus</taxon>
    </lineage>
</organism>
<gene>
    <name evidence="8" type="primary">jag</name>
    <name evidence="6" type="synonym">eloR</name>
    <name evidence="6" type="synonym">khpB</name>
    <name evidence="8" type="ORF">ACFFMS_01930</name>
</gene>
<dbReference type="SMART" id="SM00393">
    <property type="entry name" value="R3H"/>
    <property type="match status" value="1"/>
</dbReference>
<dbReference type="InterPro" id="IPR034079">
    <property type="entry name" value="R3H_KhpB"/>
</dbReference>
<evidence type="ECO:0000313" key="8">
    <source>
        <dbReference type="EMBL" id="MFB9757309.1"/>
    </source>
</evidence>
<feature type="domain" description="R3H" evidence="7">
    <location>
        <begin position="145"/>
        <end position="210"/>
    </location>
</feature>
<dbReference type="PANTHER" id="PTHR35800:SF1">
    <property type="entry name" value="RNA-BINDING PROTEIN KHPB"/>
    <property type="match status" value="1"/>
</dbReference>
<evidence type="ECO:0000256" key="5">
    <source>
        <dbReference type="ARBA" id="ARBA00023316"/>
    </source>
</evidence>
<dbReference type="Gene3D" id="3.30.300.20">
    <property type="match status" value="1"/>
</dbReference>
<dbReference type="NCBIfam" id="NF041568">
    <property type="entry name" value="Jag_EloR"/>
    <property type="match status" value="1"/>
</dbReference>
<proteinExistence type="inferred from homology"/>
<evidence type="ECO:0000259" key="7">
    <source>
        <dbReference type="PROSITE" id="PS51061"/>
    </source>
</evidence>
<comment type="subunit">
    <text evidence="6">Forms a complex with KhpA.</text>
</comment>
<comment type="caution">
    <text evidence="6">Lacks conserved residue(s) required for the propagation of feature annotation.</text>
</comment>